<keyword evidence="2" id="KW-0378">Hydrolase</keyword>
<dbReference type="InterPro" id="IPR029058">
    <property type="entry name" value="AB_hydrolase_fold"/>
</dbReference>
<dbReference type="OrthoDB" id="9804993at2"/>
<organism evidence="2 3">
    <name type="scientific">Pedobacter chinensis</name>
    <dbReference type="NCBI Taxonomy" id="2282421"/>
    <lineage>
        <taxon>Bacteria</taxon>
        <taxon>Pseudomonadati</taxon>
        <taxon>Bacteroidota</taxon>
        <taxon>Sphingobacteriia</taxon>
        <taxon>Sphingobacteriales</taxon>
        <taxon>Sphingobacteriaceae</taxon>
        <taxon>Pedobacter</taxon>
    </lineage>
</organism>
<accession>A0A369PRK2</accession>
<name>A0A369PRK2_9SPHI</name>
<dbReference type="Pfam" id="PF12697">
    <property type="entry name" value="Abhydrolase_6"/>
    <property type="match status" value="1"/>
</dbReference>
<comment type="caution">
    <text evidence="2">The sequence shown here is derived from an EMBL/GenBank/DDBJ whole genome shotgun (WGS) entry which is preliminary data.</text>
</comment>
<reference evidence="2 3" key="1">
    <citation type="submission" date="2018-07" db="EMBL/GenBank/DDBJ databases">
        <title>Pedobacter sp. nov., isolated from soil.</title>
        <authorList>
            <person name="Zhou L.Y."/>
            <person name="Du Z.J."/>
        </authorList>
    </citation>
    <scope>NUCLEOTIDE SEQUENCE [LARGE SCALE GENOMIC DNA]</scope>
    <source>
        <strain evidence="2 3">JDX94</strain>
    </source>
</reference>
<evidence type="ECO:0000313" key="3">
    <source>
        <dbReference type="Proteomes" id="UP000253961"/>
    </source>
</evidence>
<proteinExistence type="predicted"/>
<feature type="domain" description="AB hydrolase-1" evidence="1">
    <location>
        <begin position="5"/>
        <end position="106"/>
    </location>
</feature>
<dbReference type="PANTHER" id="PTHR15394:SF3">
    <property type="entry name" value="SERINE HYDROLASE RBBP9"/>
    <property type="match status" value="1"/>
</dbReference>
<dbReference type="AlphaFoldDB" id="A0A369PRK2"/>
<protein>
    <submittedName>
        <fullName evidence="2">Alpha/beta fold hydrolase</fullName>
    </submittedName>
</protein>
<dbReference type="InterPro" id="IPR010662">
    <property type="entry name" value="RBBP9/YdeN"/>
</dbReference>
<dbReference type="PANTHER" id="PTHR15394">
    <property type="entry name" value="SERINE HYDROLASE RBBP9"/>
    <property type="match status" value="1"/>
</dbReference>
<evidence type="ECO:0000313" key="2">
    <source>
        <dbReference type="EMBL" id="RDC55164.1"/>
    </source>
</evidence>
<dbReference type="Proteomes" id="UP000253961">
    <property type="component" value="Unassembled WGS sequence"/>
</dbReference>
<dbReference type="EMBL" id="QPKV01000008">
    <property type="protein sequence ID" value="RDC55164.1"/>
    <property type="molecule type" value="Genomic_DNA"/>
</dbReference>
<keyword evidence="3" id="KW-1185">Reference proteome</keyword>
<dbReference type="Gene3D" id="3.40.50.1820">
    <property type="entry name" value="alpha/beta hydrolase"/>
    <property type="match status" value="1"/>
</dbReference>
<dbReference type="InterPro" id="IPR000073">
    <property type="entry name" value="AB_hydrolase_1"/>
</dbReference>
<evidence type="ECO:0000259" key="1">
    <source>
        <dbReference type="Pfam" id="PF12697"/>
    </source>
</evidence>
<dbReference type="RefSeq" id="WP_115404275.1">
    <property type="nucleotide sequence ID" value="NZ_QPKV01000008.1"/>
</dbReference>
<gene>
    <name evidence="2" type="ORF">DU508_18620</name>
</gene>
<dbReference type="SUPFAM" id="SSF53474">
    <property type="entry name" value="alpha/beta-Hydrolases"/>
    <property type="match status" value="1"/>
</dbReference>
<sequence length="186" mass="20599">MQQQVLFIHGGDEDGYHADLAMRDSLANELGEGFKVNYPQMPGNEDSPDFGWLDKIGTELGKLGKGAILIGHSLGGSMLLKYLSERKLLGKIAGVFLLAPPFWAGDEDWLQGLKLKKGFGAKLPKGVPFNFYHCTDDDVVSFGHLEKYRKNVADAIFIELEKGGHQFEDNMGRVAADIKNLFEQLI</sequence>
<dbReference type="GO" id="GO:0016787">
    <property type="term" value="F:hydrolase activity"/>
    <property type="evidence" value="ECO:0007669"/>
    <property type="project" value="UniProtKB-KW"/>
</dbReference>